<name>A0A1R1X064_9FUNG</name>
<gene>
    <name evidence="1" type="ORF">AYI70_g11827</name>
    <name evidence="2" type="ORF">AYI70_g6884</name>
</gene>
<protein>
    <submittedName>
        <fullName evidence="1">Uncharacterized protein</fullName>
    </submittedName>
</protein>
<organism evidence="1 3">
    <name type="scientific">Smittium culicis</name>
    <dbReference type="NCBI Taxonomy" id="133412"/>
    <lineage>
        <taxon>Eukaryota</taxon>
        <taxon>Fungi</taxon>
        <taxon>Fungi incertae sedis</taxon>
        <taxon>Zoopagomycota</taxon>
        <taxon>Kickxellomycotina</taxon>
        <taxon>Harpellomycetes</taxon>
        <taxon>Harpellales</taxon>
        <taxon>Legeriomycetaceae</taxon>
        <taxon>Smittium</taxon>
    </lineage>
</organism>
<keyword evidence="3" id="KW-1185">Reference proteome</keyword>
<dbReference type="EMBL" id="LSSN01002482">
    <property type="protein sequence ID" value="OMJ16005.1"/>
    <property type="molecule type" value="Genomic_DNA"/>
</dbReference>
<evidence type="ECO:0000313" key="3">
    <source>
        <dbReference type="Proteomes" id="UP000187283"/>
    </source>
</evidence>
<dbReference type="Proteomes" id="UP000187283">
    <property type="component" value="Unassembled WGS sequence"/>
</dbReference>
<dbReference type="AlphaFoldDB" id="A0A1R1X064"/>
<dbReference type="EMBL" id="LSSN01005905">
    <property type="protein sequence ID" value="OMJ08009.1"/>
    <property type="molecule type" value="Genomic_DNA"/>
</dbReference>
<sequence>MALDSIGSLRSRLGTAASGRKSKPALEDQYDVLNEEVSFLLHFSAYASGIASSGLLFARSPQFFLPFACQPPISNLCQPPRRVCPTTRLGSECCTRLPCPMPGSRAHHWLRIQLCS</sequence>
<proteinExistence type="predicted"/>
<reference evidence="1 3" key="1">
    <citation type="submission" date="2017-01" db="EMBL/GenBank/DDBJ databases">
        <authorList>
            <person name="Mah S.A."/>
            <person name="Swanson W.J."/>
            <person name="Moy G.W."/>
            <person name="Vacquier V.D."/>
        </authorList>
    </citation>
    <scope>NUCLEOTIDE SEQUENCE [LARGE SCALE GENOMIC DNA]</scope>
    <source>
        <strain evidence="1 3">GSMNP</strain>
    </source>
</reference>
<evidence type="ECO:0000313" key="2">
    <source>
        <dbReference type="EMBL" id="OMJ16005.1"/>
    </source>
</evidence>
<accession>A0A1R1X064</accession>
<comment type="caution">
    <text evidence="1">The sequence shown here is derived from an EMBL/GenBank/DDBJ whole genome shotgun (WGS) entry which is preliminary data.</text>
</comment>
<evidence type="ECO:0000313" key="1">
    <source>
        <dbReference type="EMBL" id="OMJ08009.1"/>
    </source>
</evidence>